<dbReference type="Pfam" id="PF13202">
    <property type="entry name" value="EF-hand_5"/>
    <property type="match status" value="1"/>
</dbReference>
<dbReference type="InterPro" id="IPR003827">
    <property type="entry name" value="tRNA_yW-synthesising"/>
</dbReference>
<dbReference type="GO" id="GO:0008168">
    <property type="term" value="F:methyltransferase activity"/>
    <property type="evidence" value="ECO:0007669"/>
    <property type="project" value="UniProtKB-KW"/>
</dbReference>
<dbReference type="Gene3D" id="3.30.1960.10">
    <property type="entry name" value="tRNA wybutosine-synthesizing-like"/>
    <property type="match status" value="1"/>
</dbReference>
<evidence type="ECO:0000256" key="2">
    <source>
        <dbReference type="ARBA" id="ARBA00008569"/>
    </source>
</evidence>
<dbReference type="Gene3D" id="1.10.238.10">
    <property type="entry name" value="EF-hand"/>
    <property type="match status" value="1"/>
</dbReference>
<evidence type="ECO:0000256" key="1">
    <source>
        <dbReference type="ARBA" id="ARBA00004797"/>
    </source>
</evidence>
<evidence type="ECO:0000256" key="9">
    <source>
        <dbReference type="ARBA" id="ARBA00022837"/>
    </source>
</evidence>
<evidence type="ECO:0000256" key="8">
    <source>
        <dbReference type="ARBA" id="ARBA00022694"/>
    </source>
</evidence>
<dbReference type="SUPFAM" id="SSF47473">
    <property type="entry name" value="EF-hand"/>
    <property type="match status" value="1"/>
</dbReference>
<evidence type="ECO:0000256" key="3">
    <source>
        <dbReference type="ARBA" id="ARBA00012750"/>
    </source>
</evidence>
<evidence type="ECO:0000256" key="6">
    <source>
        <dbReference type="ARBA" id="ARBA00022679"/>
    </source>
</evidence>
<dbReference type="PANTHER" id="PTHR48418:SF1">
    <property type="entry name" value="TRNA WYBUTOSINE-SYNTHESIZING PROTEIN 3"/>
    <property type="match status" value="1"/>
</dbReference>
<evidence type="ECO:0000256" key="4">
    <source>
        <dbReference type="ARBA" id="ARBA00016536"/>
    </source>
</evidence>
<evidence type="ECO:0000256" key="7">
    <source>
        <dbReference type="ARBA" id="ARBA00022691"/>
    </source>
</evidence>
<reference evidence="14" key="1">
    <citation type="submission" date="2020-11" db="EMBL/GenBank/DDBJ databases">
        <authorList>
            <person name="Tran Van P."/>
        </authorList>
    </citation>
    <scope>NUCLEOTIDE SEQUENCE</scope>
</reference>
<keyword evidence="7" id="KW-0949">S-adenosyl-L-methionine</keyword>
<keyword evidence="5" id="KW-0489">Methyltransferase</keyword>
<dbReference type="OrthoDB" id="263283at2759"/>
<dbReference type="PROSITE" id="PS00018">
    <property type="entry name" value="EF_HAND_1"/>
    <property type="match status" value="3"/>
</dbReference>
<feature type="domain" description="EF-hand" evidence="13">
    <location>
        <begin position="307"/>
        <end position="342"/>
    </location>
</feature>
<dbReference type="EMBL" id="CAJPVJ010010307">
    <property type="protein sequence ID" value="CAG2173135.1"/>
    <property type="molecule type" value="Genomic_DNA"/>
</dbReference>
<keyword evidence="15" id="KW-1185">Reference proteome</keyword>
<keyword evidence="8" id="KW-0819">tRNA processing</keyword>
<feature type="domain" description="EF-hand" evidence="13">
    <location>
        <begin position="266"/>
        <end position="301"/>
    </location>
</feature>
<dbReference type="Pfam" id="PF02676">
    <property type="entry name" value="TYW3"/>
    <property type="match status" value="1"/>
</dbReference>
<evidence type="ECO:0000259" key="13">
    <source>
        <dbReference type="PROSITE" id="PS50222"/>
    </source>
</evidence>
<organism evidence="14">
    <name type="scientific">Oppiella nova</name>
    <dbReference type="NCBI Taxonomy" id="334625"/>
    <lineage>
        <taxon>Eukaryota</taxon>
        <taxon>Metazoa</taxon>
        <taxon>Ecdysozoa</taxon>
        <taxon>Arthropoda</taxon>
        <taxon>Chelicerata</taxon>
        <taxon>Arachnida</taxon>
        <taxon>Acari</taxon>
        <taxon>Acariformes</taxon>
        <taxon>Sarcoptiformes</taxon>
        <taxon>Oribatida</taxon>
        <taxon>Brachypylina</taxon>
        <taxon>Oppioidea</taxon>
        <taxon>Oppiidae</taxon>
        <taxon>Oppiella</taxon>
    </lineage>
</organism>
<evidence type="ECO:0000256" key="12">
    <source>
        <dbReference type="ARBA" id="ARBA00049202"/>
    </source>
</evidence>
<dbReference type="Proteomes" id="UP000728032">
    <property type="component" value="Unassembled WGS sequence"/>
</dbReference>
<protein>
    <recommendedName>
        <fullName evidence="4">tRNA wybutosine-synthesizing protein 3 homolog</fullName>
        <ecNumber evidence="3">2.1.1.282</ecNumber>
    </recommendedName>
    <alternativeName>
        <fullName evidence="11">tRNA(Phe) 7-((3-amino-3-carboxypropyl)-4-demethylwyosine(37)-N(4))-methyltransferase</fullName>
    </alternativeName>
</protein>
<dbReference type="AlphaFoldDB" id="A0A7R9M968"/>
<dbReference type="GO" id="GO:0008033">
    <property type="term" value="P:tRNA processing"/>
    <property type="evidence" value="ECO:0007669"/>
    <property type="project" value="UniProtKB-KW"/>
</dbReference>
<dbReference type="InterPro" id="IPR011992">
    <property type="entry name" value="EF-hand-dom_pair"/>
</dbReference>
<feature type="domain" description="EF-hand" evidence="13">
    <location>
        <begin position="230"/>
        <end position="265"/>
    </location>
</feature>
<keyword evidence="9" id="KW-0106">Calcium</keyword>
<dbReference type="SMART" id="SM00054">
    <property type="entry name" value="EFh"/>
    <property type="match status" value="3"/>
</dbReference>
<dbReference type="PROSITE" id="PS50222">
    <property type="entry name" value="EF_HAND_2"/>
    <property type="match status" value="3"/>
</dbReference>
<evidence type="ECO:0000313" key="15">
    <source>
        <dbReference type="Proteomes" id="UP000728032"/>
    </source>
</evidence>
<dbReference type="CDD" id="cd00051">
    <property type="entry name" value="EFh"/>
    <property type="match status" value="2"/>
</dbReference>
<evidence type="ECO:0000256" key="5">
    <source>
        <dbReference type="ARBA" id="ARBA00022603"/>
    </source>
</evidence>
<evidence type="ECO:0000256" key="11">
    <source>
        <dbReference type="ARBA" id="ARBA00030554"/>
    </source>
</evidence>
<dbReference type="InterPro" id="IPR036602">
    <property type="entry name" value="tRNA_yW-synthesising-like_sf"/>
</dbReference>
<proteinExistence type="inferred from homology"/>
<dbReference type="EC" id="2.1.1.282" evidence="3"/>
<dbReference type="PRINTS" id="PR00450">
    <property type="entry name" value="RECOVERIN"/>
</dbReference>
<comment type="function">
    <text evidence="10">Probable S-adenosyl-L-methionine-dependent methyltransferase that acts as a component of the wybutosine biosynthesis pathway. Wybutosine is a hyper modified guanosine with a tricyclic base found at the 3'-position adjacent to the anticodon of eukaryotic phenylalanine tRNA.</text>
</comment>
<dbReference type="Pfam" id="PF13499">
    <property type="entry name" value="EF-hand_7"/>
    <property type="match status" value="1"/>
</dbReference>
<dbReference type="SUPFAM" id="SSF111278">
    <property type="entry name" value="SSo0622-like"/>
    <property type="match status" value="1"/>
</dbReference>
<sequence>MSGKRVQKNHLNHFQTEKTRRLNAKQDLSLKGSIDEPIVDLISALNSCGAYYTTSSCSGRITVMADNSGCHLKKSVSKWLFISHDVVDSDEVMSAIRSGGDRPLYASFKVEPFVLHVCADGLSAAKRLLEVAIGCGFRNSGLTISKSDRIIVAVRSCHSLEVPIICDKELIVTEDYVKYITEELAATTPFSAKQLKEWYAEFIQECPNGQMDKQTFMQNFGEHFFPADGNTIKLAEYVFKRFDANQDGAISFTEFINAVSIPSKGNIDEKLDWCFSIYDIDEDGFITTEEMGNVIKAIFRRRGLRLDIDSKVQEIFNRMDVNKDGVLSKEEFIRGFKTDPQILSALVAEQCSTTATTDQTVRNNNNERHSLASK</sequence>
<dbReference type="GO" id="GO:0032259">
    <property type="term" value="P:methylation"/>
    <property type="evidence" value="ECO:0007669"/>
    <property type="project" value="UniProtKB-KW"/>
</dbReference>
<dbReference type="InterPro" id="IPR002048">
    <property type="entry name" value="EF_hand_dom"/>
</dbReference>
<dbReference type="UniPathway" id="UPA00375"/>
<gene>
    <name evidence="14" type="ORF">ONB1V03_LOCUS12588</name>
</gene>
<evidence type="ECO:0000313" key="14">
    <source>
        <dbReference type="EMBL" id="CAD7655948.1"/>
    </source>
</evidence>
<keyword evidence="6" id="KW-0808">Transferase</keyword>
<comment type="pathway">
    <text evidence="1">tRNA modification; wybutosine-tRNA(Phe) biosynthesis.</text>
</comment>
<accession>A0A7R9M968</accession>
<name>A0A7R9M968_9ACAR</name>
<dbReference type="InterPro" id="IPR018247">
    <property type="entry name" value="EF_Hand_1_Ca_BS"/>
</dbReference>
<evidence type="ECO:0000256" key="10">
    <source>
        <dbReference type="ARBA" id="ARBA00025378"/>
    </source>
</evidence>
<comment type="similarity">
    <text evidence="2">Belongs to the TYW3 family.</text>
</comment>
<dbReference type="GO" id="GO:0005509">
    <property type="term" value="F:calcium ion binding"/>
    <property type="evidence" value="ECO:0007669"/>
    <property type="project" value="InterPro"/>
</dbReference>
<comment type="catalytic activity">
    <reaction evidence="12">
        <text>4-demethyl-7-[(3S)-3-amino-3-carboxypropyl]wyosine(37) in tRNA(Phe) + S-adenosyl-L-methionine = 7-[(3S)-3-amino-3-carboxypropyl]wyosine(37) in tRNA(Phe) + S-adenosyl-L-homocysteine + H(+)</text>
        <dbReference type="Rhea" id="RHEA:36635"/>
        <dbReference type="Rhea" id="RHEA-COMP:10378"/>
        <dbReference type="Rhea" id="RHEA-COMP:10379"/>
        <dbReference type="ChEBI" id="CHEBI:15378"/>
        <dbReference type="ChEBI" id="CHEBI:57856"/>
        <dbReference type="ChEBI" id="CHEBI:59789"/>
        <dbReference type="ChEBI" id="CHEBI:73543"/>
        <dbReference type="ChEBI" id="CHEBI:73550"/>
        <dbReference type="EC" id="2.1.1.282"/>
    </reaction>
</comment>
<dbReference type="PANTHER" id="PTHR48418">
    <property type="entry name" value="TRNA WYBUTOSINE-SYNTHESIZING PROTEIN 3"/>
    <property type="match status" value="1"/>
</dbReference>
<dbReference type="EMBL" id="OC925132">
    <property type="protein sequence ID" value="CAD7655948.1"/>
    <property type="molecule type" value="Genomic_DNA"/>
</dbReference>